<feature type="signal peptide" evidence="1">
    <location>
        <begin position="1"/>
        <end position="23"/>
    </location>
</feature>
<keyword evidence="1" id="KW-0732">Signal</keyword>
<evidence type="ECO:0000313" key="2">
    <source>
        <dbReference type="EMBL" id="PSF05551.1"/>
    </source>
</evidence>
<dbReference type="EMBL" id="PXNP01000098">
    <property type="protein sequence ID" value="PSF05551.1"/>
    <property type="molecule type" value="Genomic_DNA"/>
</dbReference>
<comment type="caution">
    <text evidence="2">The sequence shown here is derived from an EMBL/GenBank/DDBJ whole genome shotgun (WGS) entry which is preliminary data.</text>
</comment>
<evidence type="ECO:0008006" key="4">
    <source>
        <dbReference type="Google" id="ProtNLM"/>
    </source>
</evidence>
<dbReference type="RefSeq" id="WP_106763828.1">
    <property type="nucleotide sequence ID" value="NZ_PXNP01000098.1"/>
</dbReference>
<feature type="chain" id="PRO_5015442199" description="MSHA biogenesis protein MshK" evidence="1">
    <location>
        <begin position="24"/>
        <end position="107"/>
    </location>
</feature>
<dbReference type="AlphaFoldDB" id="A0A2T1K5X5"/>
<reference evidence="2 3" key="1">
    <citation type="submission" date="2018-03" db="EMBL/GenBank/DDBJ databases">
        <title>Marinobacter brunus sp. nov., a marine bacterium of Gamma-proteobacteria isolated from the surface seawater of the South China Sea.</title>
        <authorList>
            <person name="Cheng H."/>
            <person name="Wu Y.-H."/>
            <person name="Xamxidin M."/>
            <person name="Xu X.-W."/>
        </authorList>
    </citation>
    <scope>NUCLEOTIDE SEQUENCE [LARGE SCALE GENOMIC DNA]</scope>
    <source>
        <strain evidence="2 3">NH169-3</strain>
    </source>
</reference>
<keyword evidence="3" id="KW-1185">Reference proteome</keyword>
<gene>
    <name evidence="2" type="ORF">C7H09_14270</name>
</gene>
<name>A0A2T1K5X5_9GAMM</name>
<protein>
    <recommendedName>
        <fullName evidence="4">MSHA biogenesis protein MshK</fullName>
    </recommendedName>
</protein>
<dbReference type="Proteomes" id="UP000239866">
    <property type="component" value="Unassembled WGS sequence"/>
</dbReference>
<evidence type="ECO:0000313" key="3">
    <source>
        <dbReference type="Proteomes" id="UP000239866"/>
    </source>
</evidence>
<accession>A0A2T1K5X5</accession>
<evidence type="ECO:0000256" key="1">
    <source>
        <dbReference type="SAM" id="SignalP"/>
    </source>
</evidence>
<sequence length="107" mass="12212">MKQHLWIALCLVLALLWAPASQALQDPTRPPGAQRAPGAEPMKAWQVDSIFYSTRRKVVVIEGVALREGERHRDIQIRRIDRDKVEILESGYLRTLYPAALPDVRNN</sequence>
<organism evidence="2 3">
    <name type="scientific">Marinobacter fuscus</name>
    <dbReference type="NCBI Taxonomy" id="2109942"/>
    <lineage>
        <taxon>Bacteria</taxon>
        <taxon>Pseudomonadati</taxon>
        <taxon>Pseudomonadota</taxon>
        <taxon>Gammaproteobacteria</taxon>
        <taxon>Pseudomonadales</taxon>
        <taxon>Marinobacteraceae</taxon>
        <taxon>Marinobacter</taxon>
    </lineage>
</organism>
<proteinExistence type="predicted"/>
<dbReference type="OrthoDB" id="6370927at2"/>